<proteinExistence type="predicted"/>
<accession>A0A3D5QGA6</accession>
<keyword evidence="1" id="KW-0812">Transmembrane</keyword>
<organism evidence="2 3">
    <name type="scientific">Flexistipes sinusarabici</name>
    <dbReference type="NCBI Taxonomy" id="2352"/>
    <lineage>
        <taxon>Bacteria</taxon>
        <taxon>Pseudomonadati</taxon>
        <taxon>Deferribacterota</taxon>
        <taxon>Deferribacteres</taxon>
        <taxon>Deferribacterales</taxon>
        <taxon>Flexistipitaceae</taxon>
        <taxon>Flexistipes</taxon>
    </lineage>
</organism>
<dbReference type="Proteomes" id="UP000262325">
    <property type="component" value="Unassembled WGS sequence"/>
</dbReference>
<dbReference type="InterPro" id="IPR006750">
    <property type="entry name" value="YdcZ"/>
</dbReference>
<dbReference type="AlphaFoldDB" id="A0A3D5QGA6"/>
<feature type="transmembrane region" description="Helical" evidence="1">
    <location>
        <begin position="37"/>
        <end position="54"/>
    </location>
</feature>
<feature type="transmembrane region" description="Helical" evidence="1">
    <location>
        <begin position="124"/>
        <end position="143"/>
    </location>
</feature>
<dbReference type="Pfam" id="PF04657">
    <property type="entry name" value="DMT_YdcZ"/>
    <property type="match status" value="1"/>
</dbReference>
<evidence type="ECO:0000256" key="1">
    <source>
        <dbReference type="SAM" id="Phobius"/>
    </source>
</evidence>
<feature type="transmembrane region" description="Helical" evidence="1">
    <location>
        <begin position="92"/>
        <end position="112"/>
    </location>
</feature>
<evidence type="ECO:0000313" key="3">
    <source>
        <dbReference type="Proteomes" id="UP000262325"/>
    </source>
</evidence>
<reference evidence="2 3" key="1">
    <citation type="journal article" date="2018" name="Nat. Biotechnol.">
        <title>A standardized bacterial taxonomy based on genome phylogeny substantially revises the tree of life.</title>
        <authorList>
            <person name="Parks D.H."/>
            <person name="Chuvochina M."/>
            <person name="Waite D.W."/>
            <person name="Rinke C."/>
            <person name="Skarshewski A."/>
            <person name="Chaumeil P.A."/>
            <person name="Hugenholtz P."/>
        </authorList>
    </citation>
    <scope>NUCLEOTIDE SEQUENCE [LARGE SCALE GENOMIC DNA]</scope>
    <source>
        <strain evidence="2">UBA8672</strain>
    </source>
</reference>
<name>A0A3D5QGA6_FLESI</name>
<dbReference type="PANTHER" id="PTHR34821:SF2">
    <property type="entry name" value="INNER MEMBRANE PROTEIN YDCZ"/>
    <property type="match status" value="1"/>
</dbReference>
<dbReference type="PANTHER" id="PTHR34821">
    <property type="entry name" value="INNER MEMBRANE PROTEIN YDCZ"/>
    <property type="match status" value="1"/>
</dbReference>
<sequence length="146" mass="15628">MSKYLVYVLLVVGGTFVSLQASINARLAKYVGFVESAFISFTVGTLVLAAAVLLKNGNGLKHIFEVPPVFLTGGMLGACFVFIITYSVHVTGVASALATAIGVQLLVGLLIDKYNPMNVIKLNVHWYNVLGVLFIILGIILVTRGR</sequence>
<gene>
    <name evidence="2" type="ORF">DHM44_10940</name>
</gene>
<comment type="caution">
    <text evidence="2">The sequence shown here is derived from an EMBL/GenBank/DDBJ whole genome shotgun (WGS) entry which is preliminary data.</text>
</comment>
<feature type="transmembrane region" description="Helical" evidence="1">
    <location>
        <begin position="66"/>
        <end position="86"/>
    </location>
</feature>
<dbReference type="GO" id="GO:0005886">
    <property type="term" value="C:plasma membrane"/>
    <property type="evidence" value="ECO:0007669"/>
    <property type="project" value="TreeGrafter"/>
</dbReference>
<dbReference type="EMBL" id="DPPF01000232">
    <property type="protein sequence ID" value="HCW94182.1"/>
    <property type="molecule type" value="Genomic_DNA"/>
</dbReference>
<keyword evidence="1" id="KW-0472">Membrane</keyword>
<evidence type="ECO:0000313" key="2">
    <source>
        <dbReference type="EMBL" id="HCW94182.1"/>
    </source>
</evidence>
<keyword evidence="1" id="KW-1133">Transmembrane helix</keyword>
<protein>
    <submittedName>
        <fullName evidence="2">EamA-like transporter family protein</fullName>
    </submittedName>
</protein>